<reference evidence="1 2" key="1">
    <citation type="submission" date="2017-11" db="EMBL/GenBank/DDBJ databases">
        <title>De novo assembly and phasing of dikaryotic genomes from two isolates of Puccinia coronata f. sp. avenae, the causal agent of oat crown rust.</title>
        <authorList>
            <person name="Miller M.E."/>
            <person name="Zhang Y."/>
            <person name="Omidvar V."/>
            <person name="Sperschneider J."/>
            <person name="Schwessinger B."/>
            <person name="Raley C."/>
            <person name="Palmer J.M."/>
            <person name="Garnica D."/>
            <person name="Upadhyaya N."/>
            <person name="Rathjen J."/>
            <person name="Taylor J.M."/>
            <person name="Park R.F."/>
            <person name="Dodds P.N."/>
            <person name="Hirsch C.D."/>
            <person name="Kianian S.F."/>
            <person name="Figueroa M."/>
        </authorList>
    </citation>
    <scope>NUCLEOTIDE SEQUENCE [LARGE SCALE GENOMIC DNA]</scope>
    <source>
        <strain evidence="1">12NC29</strain>
    </source>
</reference>
<organism evidence="1 2">
    <name type="scientific">Puccinia coronata f. sp. avenae</name>
    <dbReference type="NCBI Taxonomy" id="200324"/>
    <lineage>
        <taxon>Eukaryota</taxon>
        <taxon>Fungi</taxon>
        <taxon>Dikarya</taxon>
        <taxon>Basidiomycota</taxon>
        <taxon>Pucciniomycotina</taxon>
        <taxon>Pucciniomycetes</taxon>
        <taxon>Pucciniales</taxon>
        <taxon>Pucciniaceae</taxon>
        <taxon>Puccinia</taxon>
    </lineage>
</organism>
<dbReference type="Proteomes" id="UP000235388">
    <property type="component" value="Unassembled WGS sequence"/>
</dbReference>
<comment type="caution">
    <text evidence="1">The sequence shown here is derived from an EMBL/GenBank/DDBJ whole genome shotgun (WGS) entry which is preliminary data.</text>
</comment>
<protein>
    <submittedName>
        <fullName evidence="1">Uncharacterized protein</fullName>
    </submittedName>
</protein>
<keyword evidence="2" id="KW-1185">Reference proteome</keyword>
<proteinExistence type="predicted"/>
<gene>
    <name evidence="1" type="ORF">PCANC_28156</name>
</gene>
<dbReference type="EMBL" id="PGCJ01000661">
    <property type="protein sequence ID" value="PLW24969.1"/>
    <property type="molecule type" value="Genomic_DNA"/>
</dbReference>
<evidence type="ECO:0000313" key="1">
    <source>
        <dbReference type="EMBL" id="PLW24969.1"/>
    </source>
</evidence>
<sequence>GSVGLGGRGAMHHHYCVRERLGVLNALLRGMLMFAGPENIAAGVEANLLPPVPLQLDALLHWCLWTNSHSPLIMPTNSPSPIGSAINWH</sequence>
<name>A0A2N5THP1_9BASI</name>
<dbReference type="AlphaFoldDB" id="A0A2N5THP1"/>
<accession>A0A2N5THP1</accession>
<evidence type="ECO:0000313" key="2">
    <source>
        <dbReference type="Proteomes" id="UP000235388"/>
    </source>
</evidence>
<feature type="non-terminal residue" evidence="1">
    <location>
        <position position="1"/>
    </location>
</feature>